<gene>
    <name evidence="3" type="ORF">AOX59_05370</name>
</gene>
<dbReference type="STRING" id="1472767.AOX59_05370"/>
<dbReference type="GO" id="GO:0004792">
    <property type="term" value="F:thiosulfate-cyanide sulfurtransferase activity"/>
    <property type="evidence" value="ECO:0007669"/>
    <property type="project" value="TreeGrafter"/>
</dbReference>
<dbReference type="CDD" id="cd00757">
    <property type="entry name" value="ThiF_MoeB_HesA_family"/>
    <property type="match status" value="1"/>
</dbReference>
<dbReference type="AlphaFoldDB" id="A0A0U4FQG2"/>
<reference evidence="3 4" key="1">
    <citation type="submission" date="2016-01" db="EMBL/GenBank/DDBJ databases">
        <title>Complete genome sequence of strain Lentibacillus amyloliquefaciens LAM0015T isolated from saline sediment.</title>
        <authorList>
            <person name="Wang J.-L."/>
            <person name="He M.-X."/>
        </authorList>
    </citation>
    <scope>NUCLEOTIDE SEQUENCE [LARGE SCALE GENOMIC DNA]</scope>
    <source>
        <strain evidence="3 4">LAM0015</strain>
    </source>
</reference>
<dbReference type="PANTHER" id="PTHR10953">
    <property type="entry name" value="UBIQUITIN-ACTIVATING ENZYME E1"/>
    <property type="match status" value="1"/>
</dbReference>
<dbReference type="SUPFAM" id="SSF69572">
    <property type="entry name" value="Activating enzymes of the ubiquitin-like proteins"/>
    <property type="match status" value="1"/>
</dbReference>
<dbReference type="Pfam" id="PF00899">
    <property type="entry name" value="ThiF"/>
    <property type="match status" value="1"/>
</dbReference>
<accession>A0A0U4FQG2</accession>
<feature type="domain" description="THIF-type NAD/FAD binding fold" evidence="2">
    <location>
        <begin position="16"/>
        <end position="251"/>
    </location>
</feature>
<dbReference type="InterPro" id="IPR045886">
    <property type="entry name" value="ThiF/MoeB/HesA"/>
</dbReference>
<dbReference type="GO" id="GO:0005829">
    <property type="term" value="C:cytosol"/>
    <property type="evidence" value="ECO:0007669"/>
    <property type="project" value="TreeGrafter"/>
</dbReference>
<dbReference type="InterPro" id="IPR035985">
    <property type="entry name" value="Ubiquitin-activating_enz"/>
</dbReference>
<evidence type="ECO:0000313" key="3">
    <source>
        <dbReference type="EMBL" id="ALX48085.1"/>
    </source>
</evidence>
<sequence length="347" mass="38821">MVFGKGEEGNVNTARYSRQMLFEPIQEKGQQALSNSTALVVGAGALGTVISNQLVRAGIGKIRLIDRDYVELSNLQRQIMFDEEDVREAMPKAQAAKQKLEKINSQVEVEAIIGNVTSENIDELIKDMDVVLDGTDNFATRYLLNDACFNHQLPFSYGGVVSSRGMTAFFVPGKTPCLRCIMKEGTGGGQTCDTVGVIAPAVDMIASFEVTETLKYLTMNHEVLRGTLKTIDIWHNRHYDMKLTEPASDCPTCQKQEFPALKQNVNDEETVLCGRDTVQIHRQPEFNLEEWESQLTKVADVRRTPFLIKAAVGEEIYLVMFKDGRVLVQGTEDPVQARIWYDRFIGS</sequence>
<evidence type="ECO:0000313" key="4">
    <source>
        <dbReference type="Proteomes" id="UP000050331"/>
    </source>
</evidence>
<dbReference type="Proteomes" id="UP000050331">
    <property type="component" value="Chromosome"/>
</dbReference>
<dbReference type="KEGG" id="lao:AOX59_05370"/>
<dbReference type="Gene3D" id="3.40.50.720">
    <property type="entry name" value="NAD(P)-binding Rossmann-like Domain"/>
    <property type="match status" value="1"/>
</dbReference>
<comment type="similarity">
    <text evidence="1">Belongs to the HesA/MoeB/ThiF family.</text>
</comment>
<dbReference type="GO" id="GO:0016779">
    <property type="term" value="F:nucleotidyltransferase activity"/>
    <property type="evidence" value="ECO:0007669"/>
    <property type="project" value="TreeGrafter"/>
</dbReference>
<evidence type="ECO:0000256" key="1">
    <source>
        <dbReference type="ARBA" id="ARBA00009919"/>
    </source>
</evidence>
<dbReference type="EMBL" id="CP013862">
    <property type="protein sequence ID" value="ALX48085.1"/>
    <property type="molecule type" value="Genomic_DNA"/>
</dbReference>
<dbReference type="GO" id="GO:0008641">
    <property type="term" value="F:ubiquitin-like modifier activating enzyme activity"/>
    <property type="evidence" value="ECO:0007669"/>
    <property type="project" value="InterPro"/>
</dbReference>
<dbReference type="GO" id="GO:0008146">
    <property type="term" value="F:sulfotransferase activity"/>
    <property type="evidence" value="ECO:0007669"/>
    <property type="project" value="TreeGrafter"/>
</dbReference>
<dbReference type="FunFam" id="3.40.50.720:FF:000080">
    <property type="entry name" value="Thiazole biosynthesis adenylyltransferase ThiF"/>
    <property type="match status" value="1"/>
</dbReference>
<dbReference type="InterPro" id="IPR000594">
    <property type="entry name" value="ThiF_NAD_FAD-bd"/>
</dbReference>
<protein>
    <submittedName>
        <fullName evidence="3">Thiamine biosynthesis protein ThiF</fullName>
    </submittedName>
</protein>
<dbReference type="PANTHER" id="PTHR10953:SF102">
    <property type="entry name" value="ADENYLYLTRANSFERASE AND SULFURTRANSFERASE MOCS3"/>
    <property type="match status" value="1"/>
</dbReference>
<organism evidence="3 4">
    <name type="scientific">Lentibacillus amyloliquefaciens</name>
    <dbReference type="NCBI Taxonomy" id="1472767"/>
    <lineage>
        <taxon>Bacteria</taxon>
        <taxon>Bacillati</taxon>
        <taxon>Bacillota</taxon>
        <taxon>Bacilli</taxon>
        <taxon>Bacillales</taxon>
        <taxon>Bacillaceae</taxon>
        <taxon>Lentibacillus</taxon>
    </lineage>
</organism>
<evidence type="ECO:0000259" key="2">
    <source>
        <dbReference type="Pfam" id="PF00899"/>
    </source>
</evidence>
<name>A0A0U4FQG2_9BACI</name>
<keyword evidence="4" id="KW-1185">Reference proteome</keyword>
<proteinExistence type="inferred from homology"/>